<keyword evidence="4 5" id="KW-0472">Membrane</keyword>
<dbReference type="InterPro" id="IPR005178">
    <property type="entry name" value="Ostalpha/TMEM184C"/>
</dbReference>
<sequence length="176" mass="20081">RRKFKIFVMGSFQVAFLRPVIYFLGIVLWTNGLYDPDDLSSTSIFLWLNLFLGVSTILGLWPTSILFREAKQYITDGNLKAKFALFQVILILSSLQNSILDILSGAGHVSCSPPYSSKTRAQLMNNQLLIIEMFLVGMFTRVSYRKQDDRPGYRALDTVESQGKEERKCQQNILTN</sequence>
<reference evidence="6 7" key="1">
    <citation type="journal article" date="2018" name="Nat. Ecol. Evol.">
        <title>Shark genomes provide insights into elasmobranch evolution and the origin of vertebrates.</title>
        <authorList>
            <person name="Hara Y"/>
            <person name="Yamaguchi K"/>
            <person name="Onimaru K"/>
            <person name="Kadota M"/>
            <person name="Koyanagi M"/>
            <person name="Keeley SD"/>
            <person name="Tatsumi K"/>
            <person name="Tanaka K"/>
            <person name="Motone F"/>
            <person name="Kageyama Y"/>
            <person name="Nozu R"/>
            <person name="Adachi N"/>
            <person name="Nishimura O"/>
            <person name="Nakagawa R"/>
            <person name="Tanegashima C"/>
            <person name="Kiyatake I"/>
            <person name="Matsumoto R"/>
            <person name="Murakumo K"/>
            <person name="Nishida K"/>
            <person name="Terakita A"/>
            <person name="Kuratani S"/>
            <person name="Sato K"/>
            <person name="Hyodo S Kuraku.S."/>
        </authorList>
    </citation>
    <scope>NUCLEOTIDE SEQUENCE [LARGE SCALE GENOMIC DNA]</scope>
</reference>
<evidence type="ECO:0000313" key="6">
    <source>
        <dbReference type="EMBL" id="GCC21505.1"/>
    </source>
</evidence>
<dbReference type="SMART" id="SM01417">
    <property type="entry name" value="Solute_trans_a"/>
    <property type="match status" value="1"/>
</dbReference>
<evidence type="ECO:0000256" key="3">
    <source>
        <dbReference type="ARBA" id="ARBA00022989"/>
    </source>
</evidence>
<name>A0A401RTN0_CHIPU</name>
<dbReference type="GO" id="GO:0016020">
    <property type="term" value="C:membrane"/>
    <property type="evidence" value="ECO:0007669"/>
    <property type="project" value="UniProtKB-SubCell"/>
</dbReference>
<dbReference type="EMBL" id="BEZZ01002271">
    <property type="protein sequence ID" value="GCC21505.1"/>
    <property type="molecule type" value="Genomic_DNA"/>
</dbReference>
<feature type="transmembrane region" description="Helical" evidence="5">
    <location>
        <begin position="12"/>
        <end position="32"/>
    </location>
</feature>
<evidence type="ECO:0000256" key="2">
    <source>
        <dbReference type="ARBA" id="ARBA00022692"/>
    </source>
</evidence>
<organism evidence="6 7">
    <name type="scientific">Chiloscyllium punctatum</name>
    <name type="common">Brownbanded bambooshark</name>
    <name type="synonym">Hemiscyllium punctatum</name>
    <dbReference type="NCBI Taxonomy" id="137246"/>
    <lineage>
        <taxon>Eukaryota</taxon>
        <taxon>Metazoa</taxon>
        <taxon>Chordata</taxon>
        <taxon>Craniata</taxon>
        <taxon>Vertebrata</taxon>
        <taxon>Chondrichthyes</taxon>
        <taxon>Elasmobranchii</taxon>
        <taxon>Galeomorphii</taxon>
        <taxon>Galeoidea</taxon>
        <taxon>Orectolobiformes</taxon>
        <taxon>Hemiscylliidae</taxon>
        <taxon>Chiloscyllium</taxon>
    </lineage>
</organism>
<proteinExistence type="predicted"/>
<evidence type="ECO:0000313" key="7">
    <source>
        <dbReference type="Proteomes" id="UP000287033"/>
    </source>
</evidence>
<gene>
    <name evidence="6" type="ORF">chiPu_0019977</name>
</gene>
<accession>A0A401RTN0</accession>
<evidence type="ECO:0000256" key="4">
    <source>
        <dbReference type="ARBA" id="ARBA00023136"/>
    </source>
</evidence>
<dbReference type="PANTHER" id="PTHR23423">
    <property type="entry name" value="ORGANIC SOLUTE TRANSPORTER-RELATED"/>
    <property type="match status" value="1"/>
</dbReference>
<evidence type="ECO:0000256" key="5">
    <source>
        <dbReference type="SAM" id="Phobius"/>
    </source>
</evidence>
<protein>
    <recommendedName>
        <fullName evidence="8">Organic solute transporter subunit alpha</fullName>
    </recommendedName>
</protein>
<keyword evidence="3 5" id="KW-1133">Transmembrane helix</keyword>
<keyword evidence="2 5" id="KW-0812">Transmembrane</keyword>
<feature type="non-terminal residue" evidence="6">
    <location>
        <position position="1"/>
    </location>
</feature>
<comment type="subcellular location">
    <subcellularLocation>
        <location evidence="1">Membrane</location>
        <topology evidence="1">Multi-pass membrane protein</topology>
    </subcellularLocation>
</comment>
<dbReference type="OrthoDB" id="9938691at2759"/>
<evidence type="ECO:0000256" key="1">
    <source>
        <dbReference type="ARBA" id="ARBA00004141"/>
    </source>
</evidence>
<dbReference type="OMA" id="HIAIMIN"/>
<dbReference type="Pfam" id="PF03619">
    <property type="entry name" value="Solute_trans_a"/>
    <property type="match status" value="1"/>
</dbReference>
<dbReference type="AlphaFoldDB" id="A0A401RTN0"/>
<dbReference type="Proteomes" id="UP000287033">
    <property type="component" value="Unassembled WGS sequence"/>
</dbReference>
<comment type="caution">
    <text evidence="6">The sequence shown here is derived from an EMBL/GenBank/DDBJ whole genome shotgun (WGS) entry which is preliminary data.</text>
</comment>
<evidence type="ECO:0008006" key="8">
    <source>
        <dbReference type="Google" id="ProtNLM"/>
    </source>
</evidence>
<feature type="transmembrane region" description="Helical" evidence="5">
    <location>
        <begin position="44"/>
        <end position="62"/>
    </location>
</feature>
<keyword evidence="7" id="KW-1185">Reference proteome</keyword>